<keyword evidence="10" id="KW-0575">Peroxidase</keyword>
<dbReference type="GO" id="GO:0004601">
    <property type="term" value="F:peroxidase activity"/>
    <property type="evidence" value="ECO:0007669"/>
    <property type="project" value="UniProtKB-KW"/>
</dbReference>
<dbReference type="Gene3D" id="3.30.70.1030">
    <property type="entry name" value="Apc35880, domain 1"/>
    <property type="match status" value="2"/>
</dbReference>
<dbReference type="NCBIfam" id="NF008913">
    <property type="entry name" value="PRK12276.1"/>
    <property type="match status" value="1"/>
</dbReference>
<dbReference type="InterPro" id="IPR031332">
    <property type="entry name" value="CHDC"/>
</dbReference>
<dbReference type="Proteomes" id="UP000596099">
    <property type="component" value="Chromosome"/>
</dbReference>
<name>A0A7R7YJ19_THETH</name>
<proteinExistence type="inferred from homology"/>
<keyword evidence="5" id="KW-0560">Oxidoreductase</keyword>
<reference evidence="11" key="1">
    <citation type="submission" date="2021-01" db="EMBL/GenBank/DDBJ databases">
        <title>Complete Genome Sequence of Thermus thermophilus Strain HB5018, Isolated from Mine Onsen Hot Spring.</title>
        <authorList>
            <person name="Miyazaki K."/>
            <person name="Moriya T."/>
            <person name="Nemoto N."/>
            <person name="Oshima T."/>
            <person name="Yura K."/>
            <person name="Bessho Y."/>
        </authorList>
    </citation>
    <scope>NUCLEOTIDE SEQUENCE [LARGE SCALE GENOMIC DNA]</scope>
    <source>
        <strain evidence="11">HB5018</strain>
    </source>
</reference>
<keyword evidence="4" id="KW-0479">Metal-binding</keyword>
<keyword evidence="3" id="KW-0349">Heme</keyword>
<dbReference type="InterPro" id="IPR011008">
    <property type="entry name" value="Dimeric_a/b-barrel"/>
</dbReference>
<dbReference type="GO" id="GO:0046872">
    <property type="term" value="F:metal ion binding"/>
    <property type="evidence" value="ECO:0007669"/>
    <property type="project" value="UniProtKB-KW"/>
</dbReference>
<organism evidence="10 11">
    <name type="scientific">Thermus thermophilus</name>
    <dbReference type="NCBI Taxonomy" id="274"/>
    <lineage>
        <taxon>Bacteria</taxon>
        <taxon>Thermotogati</taxon>
        <taxon>Deinococcota</taxon>
        <taxon>Deinococci</taxon>
        <taxon>Thermales</taxon>
        <taxon>Thermaceae</taxon>
        <taxon>Thermus</taxon>
    </lineage>
</organism>
<dbReference type="PANTHER" id="PTHR36843">
    <property type="entry name" value="HEME-DEPENDENT PEROXIDASE YWFI-RELATED"/>
    <property type="match status" value="1"/>
</dbReference>
<accession>A0A7R7YJ19</accession>
<dbReference type="GO" id="GO:0020037">
    <property type="term" value="F:heme binding"/>
    <property type="evidence" value="ECO:0007669"/>
    <property type="project" value="InterPro"/>
</dbReference>
<protein>
    <recommendedName>
        <fullName evidence="2">Coproheme decarboxylase</fullName>
    </recommendedName>
    <alternativeName>
        <fullName evidence="8">Coproheme III oxidative decarboxylase</fullName>
    </alternativeName>
    <alternativeName>
        <fullName evidence="9">Hydrogen peroxide-dependent heme synthase</fullName>
    </alternativeName>
</protein>
<evidence type="ECO:0000256" key="5">
    <source>
        <dbReference type="ARBA" id="ARBA00023002"/>
    </source>
</evidence>
<sequence length="252" mass="29223">MGEMERHVPEPTHTLEGWHVLHDFRLLDFARWFSAPLEAREDAWEELKGLVREWRELEEAGQGSYGIYQVVGHKADLLFLNLRPGLDPLLEAEARLSRSAFARYLGRSYSFYSVVELGSQEKPLDPESPYVKPRLTPRVPKSGYVCFYPMNKRRQGQDNWYMLPAKERASLMKAHGETGRKYQGKVMQVISGAQGLDDWEWGVDLFSEDPVQFKKIVYEMRFDEVSARYGEFGPFFVGKYLDEEALRAFLGL</sequence>
<evidence type="ECO:0000256" key="7">
    <source>
        <dbReference type="ARBA" id="ARBA00023133"/>
    </source>
</evidence>
<evidence type="ECO:0000256" key="2">
    <source>
        <dbReference type="ARBA" id="ARBA00014413"/>
    </source>
</evidence>
<evidence type="ECO:0000313" key="11">
    <source>
        <dbReference type="Proteomes" id="UP000596099"/>
    </source>
</evidence>
<gene>
    <name evidence="10" type="ORF">TthHB5018_18270</name>
</gene>
<dbReference type="GO" id="GO:0006783">
    <property type="term" value="P:heme biosynthetic process"/>
    <property type="evidence" value="ECO:0007669"/>
    <property type="project" value="UniProtKB-KW"/>
</dbReference>
<dbReference type="AlphaFoldDB" id="A0A7R7YJ19"/>
<evidence type="ECO:0000313" key="10">
    <source>
        <dbReference type="EMBL" id="BCP66893.1"/>
    </source>
</evidence>
<comment type="similarity">
    <text evidence="1">Belongs to the ChdC family. Type 1 subfamily.</text>
</comment>
<evidence type="ECO:0000256" key="9">
    <source>
        <dbReference type="ARBA" id="ARBA00030236"/>
    </source>
</evidence>
<evidence type="ECO:0000256" key="4">
    <source>
        <dbReference type="ARBA" id="ARBA00022723"/>
    </source>
</evidence>
<dbReference type="PANTHER" id="PTHR36843:SF1">
    <property type="entry name" value="COPROHEME DECARBOXYLASE"/>
    <property type="match status" value="1"/>
</dbReference>
<evidence type="ECO:0000256" key="1">
    <source>
        <dbReference type="ARBA" id="ARBA00009276"/>
    </source>
</evidence>
<evidence type="ECO:0000256" key="3">
    <source>
        <dbReference type="ARBA" id="ARBA00022617"/>
    </source>
</evidence>
<keyword evidence="6" id="KW-0408">Iron</keyword>
<evidence type="ECO:0000256" key="6">
    <source>
        <dbReference type="ARBA" id="ARBA00023004"/>
    </source>
</evidence>
<dbReference type="HAMAP" id="MF_01442">
    <property type="entry name" value="Coproheme_decarbox_1"/>
    <property type="match status" value="1"/>
</dbReference>
<evidence type="ECO:0000256" key="8">
    <source>
        <dbReference type="ARBA" id="ARBA00029882"/>
    </source>
</evidence>
<dbReference type="Pfam" id="PF06778">
    <property type="entry name" value="Chlor_dismutase"/>
    <property type="match status" value="1"/>
</dbReference>
<keyword evidence="7" id="KW-0350">Heme biosynthesis</keyword>
<dbReference type="EMBL" id="AP024270">
    <property type="protein sequence ID" value="BCP66893.1"/>
    <property type="molecule type" value="Genomic_DNA"/>
</dbReference>
<dbReference type="InterPro" id="IPR010644">
    <property type="entry name" value="ChdC/CLD"/>
</dbReference>
<dbReference type="SUPFAM" id="SSF54909">
    <property type="entry name" value="Dimeric alpha+beta barrel"/>
    <property type="match status" value="1"/>
</dbReference>